<dbReference type="AlphaFoldDB" id="A0A5C8K7A5"/>
<proteinExistence type="predicted"/>
<dbReference type="EMBL" id="VRTY01000024">
    <property type="protein sequence ID" value="TXK48148.1"/>
    <property type="molecule type" value="Genomic_DNA"/>
</dbReference>
<dbReference type="PROSITE" id="PS51257">
    <property type="entry name" value="PROKAR_LIPOPROTEIN"/>
    <property type="match status" value="1"/>
</dbReference>
<evidence type="ECO:0000259" key="1">
    <source>
        <dbReference type="Pfam" id="PF08522"/>
    </source>
</evidence>
<dbReference type="Pfam" id="PF18620">
    <property type="entry name" value="DUF5627"/>
    <property type="match status" value="1"/>
</dbReference>
<organism evidence="3 4">
    <name type="scientific">Pontibacter qinzhouensis</name>
    <dbReference type="NCBI Taxonomy" id="2603253"/>
    <lineage>
        <taxon>Bacteria</taxon>
        <taxon>Pseudomonadati</taxon>
        <taxon>Bacteroidota</taxon>
        <taxon>Cytophagia</taxon>
        <taxon>Cytophagales</taxon>
        <taxon>Hymenobacteraceae</taxon>
        <taxon>Pontibacter</taxon>
    </lineage>
</organism>
<dbReference type="InterPro" id="IPR013728">
    <property type="entry name" value="BT_3987-like_N"/>
</dbReference>
<evidence type="ECO:0000313" key="3">
    <source>
        <dbReference type="EMBL" id="TXK48148.1"/>
    </source>
</evidence>
<sequence length="342" mass="38194">MKNICFKLVVLLAILTSCDNQEWVYPDYEYQTTYFAYQYPVRTITLGEDVFDTSLDNQYKFQIMATTGGVYDNKKDITVGVTVDNSLSNNLLFNPNGTGIQAMPGNYYKLVSDKIVIPRGKLIGGVEVELTPAFFADPLALKNTYVIPMRMTSVENADSILSGTPLVVNPNRVVAGDWGVAPKDFVLYAVKYINPWHGFYLRRGKDVVAGKNGNTALNQTIVREQQYVENDEVVKLTTQSLSQIAYPVIYKDSEGRNIEVNLILTFDEQGNCTVSSASTAYTVTGSGKFVKKGEKNSWGNTDRDALYLDYKVDFDQMQITSTDVLVMRNRGVAIETFSPVLK</sequence>
<evidence type="ECO:0000313" key="4">
    <source>
        <dbReference type="Proteomes" id="UP000321926"/>
    </source>
</evidence>
<gene>
    <name evidence="3" type="ORF">FVR03_08230</name>
</gene>
<accession>A0A5C8K7A5</accession>
<feature type="domain" description="DUF5627" evidence="2">
    <location>
        <begin position="195"/>
        <end position="331"/>
    </location>
</feature>
<protein>
    <submittedName>
        <fullName evidence="3">DUF1735 domain-containing protein</fullName>
    </submittedName>
</protein>
<name>A0A5C8K7A5_9BACT</name>
<dbReference type="Pfam" id="PF08522">
    <property type="entry name" value="BT_3987-like_N"/>
    <property type="match status" value="1"/>
</dbReference>
<dbReference type="InterPro" id="IPR040580">
    <property type="entry name" value="DUF5627"/>
</dbReference>
<evidence type="ECO:0000259" key="2">
    <source>
        <dbReference type="Pfam" id="PF18620"/>
    </source>
</evidence>
<keyword evidence="4" id="KW-1185">Reference proteome</keyword>
<dbReference type="Gene3D" id="2.40.128.420">
    <property type="match status" value="1"/>
</dbReference>
<feature type="domain" description="BT-3987-like N-terminal" evidence="1">
    <location>
        <begin position="31"/>
        <end position="157"/>
    </location>
</feature>
<reference evidence="3 4" key="1">
    <citation type="submission" date="2019-08" db="EMBL/GenBank/DDBJ databases">
        <authorList>
            <person name="Shi S."/>
        </authorList>
    </citation>
    <scope>NUCLEOTIDE SEQUENCE [LARGE SCALE GENOMIC DNA]</scope>
    <source>
        <strain evidence="3 4">GY10130</strain>
    </source>
</reference>
<dbReference type="RefSeq" id="WP_147921264.1">
    <property type="nucleotide sequence ID" value="NZ_VRTY01000024.1"/>
</dbReference>
<dbReference type="OrthoDB" id="1041979at2"/>
<comment type="caution">
    <text evidence="3">The sequence shown here is derived from an EMBL/GenBank/DDBJ whole genome shotgun (WGS) entry which is preliminary data.</text>
</comment>
<dbReference type="Gene3D" id="2.60.40.1740">
    <property type="entry name" value="hypothetical protein (bacova_03559)"/>
    <property type="match status" value="1"/>
</dbReference>
<dbReference type="Proteomes" id="UP000321926">
    <property type="component" value="Unassembled WGS sequence"/>
</dbReference>